<keyword evidence="19" id="KW-1185">Reference proteome</keyword>
<keyword evidence="13" id="KW-1208">Phospholipid metabolism</keyword>
<dbReference type="InterPro" id="IPR004533">
    <property type="entry name" value="CDP-diaglyc--ser_O-PTrfase"/>
</dbReference>
<evidence type="ECO:0000256" key="9">
    <source>
        <dbReference type="ARBA" id="ARBA00022989"/>
    </source>
</evidence>
<dbReference type="InterPro" id="IPR043130">
    <property type="entry name" value="CDP-OH_PTrfase_TM_dom"/>
</dbReference>
<feature type="transmembrane region" description="Helical" evidence="17">
    <location>
        <begin position="202"/>
        <end position="222"/>
    </location>
</feature>
<evidence type="ECO:0000256" key="8">
    <source>
        <dbReference type="ARBA" id="ARBA00022692"/>
    </source>
</evidence>
<dbReference type="NCBIfam" id="TIGR00473">
    <property type="entry name" value="pssA"/>
    <property type="match status" value="1"/>
</dbReference>
<dbReference type="Proteomes" id="UP001626549">
    <property type="component" value="Chromosome"/>
</dbReference>
<feature type="transmembrane region" description="Helical" evidence="17">
    <location>
        <begin position="173"/>
        <end position="190"/>
    </location>
</feature>
<evidence type="ECO:0000256" key="15">
    <source>
        <dbReference type="RuleBase" id="RU003750"/>
    </source>
</evidence>
<dbReference type="InterPro" id="IPR000462">
    <property type="entry name" value="CDP-OH_P_trans"/>
</dbReference>
<evidence type="ECO:0000313" key="19">
    <source>
        <dbReference type="Proteomes" id="UP001626549"/>
    </source>
</evidence>
<dbReference type="GO" id="GO:0003882">
    <property type="term" value="F:CDP-diacylglycerol-serine O-phosphatidyltransferase activity"/>
    <property type="evidence" value="ECO:0007669"/>
    <property type="project" value="UniProtKB-EC"/>
</dbReference>
<dbReference type="InterPro" id="IPR050324">
    <property type="entry name" value="CDP-alcohol_PTase-I"/>
</dbReference>
<comment type="subcellular location">
    <subcellularLocation>
        <location evidence="2">Endomembrane system</location>
        <topology evidence="2">Multi-pass membrane protein</topology>
    </subcellularLocation>
</comment>
<dbReference type="PROSITE" id="PS00379">
    <property type="entry name" value="CDP_ALCOHOL_P_TRANSF"/>
    <property type="match status" value="1"/>
</dbReference>
<gene>
    <name evidence="18" type="primary">pssA</name>
    <name evidence="18" type="ORF">R0137_14660</name>
</gene>
<protein>
    <recommendedName>
        <fullName evidence="5">CDP-diacylglycerol--serine O-phosphatidyltransferase</fullName>
        <ecNumber evidence="4">2.7.8.8</ecNumber>
    </recommendedName>
    <alternativeName>
        <fullName evidence="14">Phosphatidylserine synthase</fullName>
    </alternativeName>
</protein>
<evidence type="ECO:0000256" key="2">
    <source>
        <dbReference type="ARBA" id="ARBA00004127"/>
    </source>
</evidence>
<evidence type="ECO:0000256" key="6">
    <source>
        <dbReference type="ARBA" id="ARBA00022516"/>
    </source>
</evidence>
<dbReference type="EC" id="2.7.8.8" evidence="4"/>
<dbReference type="RefSeq" id="WP_407327150.1">
    <property type="nucleotide sequence ID" value="NZ_CP136865.1"/>
</dbReference>
<keyword evidence="12" id="KW-0594">Phospholipid biosynthesis</keyword>
<evidence type="ECO:0000256" key="7">
    <source>
        <dbReference type="ARBA" id="ARBA00022679"/>
    </source>
</evidence>
<keyword evidence="7 15" id="KW-0808">Transferase</keyword>
<sequence>MADYDSKHEVSNAGADVNSDVSVEKEAEGGSSPIAATKANEVNSSAASSLTDSLGEAASSIESLIEDHEEEVSENGRTVKRRGVYLLPNLFTTGALFCGFYAVVAAMRGDYETAPIAILFALVFDGLDGRVARLTNTASKFGAEYDSLADMVSFGVAPALVMFSWALGDLGKVGWSAAFVYVACAALRLARFNTQVGVGDPNFFMGLASPAAACIMACAVWVCQDQGWVGDALPIELAIVVAALTAVVAILMVVNVPYHSFKGFDLNGRVPFVAILAVVLVFGLVTVDPPKILLLASLAYALSGPVEQLRRWRS</sequence>
<evidence type="ECO:0000256" key="1">
    <source>
        <dbReference type="ARBA" id="ARBA00000287"/>
    </source>
</evidence>
<evidence type="ECO:0000256" key="17">
    <source>
        <dbReference type="SAM" id="Phobius"/>
    </source>
</evidence>
<feature type="transmembrane region" description="Helical" evidence="17">
    <location>
        <begin position="84"/>
        <end position="105"/>
    </location>
</feature>
<keyword evidence="10" id="KW-0443">Lipid metabolism</keyword>
<reference evidence="18 19" key="1">
    <citation type="submission" date="2023-10" db="EMBL/GenBank/DDBJ databases">
        <title>Two novel species belonging to the OM43/NOR5 clade.</title>
        <authorList>
            <person name="Park M."/>
        </authorList>
    </citation>
    <scope>NUCLEOTIDE SEQUENCE [LARGE SCALE GENOMIC DNA]</scope>
    <source>
        <strain evidence="18 19">IMCC45268</strain>
    </source>
</reference>
<evidence type="ECO:0000256" key="4">
    <source>
        <dbReference type="ARBA" id="ARBA00013174"/>
    </source>
</evidence>
<comment type="similarity">
    <text evidence="3 15">Belongs to the CDP-alcohol phosphatidyltransferase class-I family.</text>
</comment>
<evidence type="ECO:0000256" key="13">
    <source>
        <dbReference type="ARBA" id="ARBA00023264"/>
    </source>
</evidence>
<evidence type="ECO:0000256" key="16">
    <source>
        <dbReference type="SAM" id="MobiDB-lite"/>
    </source>
</evidence>
<evidence type="ECO:0000256" key="12">
    <source>
        <dbReference type="ARBA" id="ARBA00023209"/>
    </source>
</evidence>
<keyword evidence="6" id="KW-0444">Lipid biosynthesis</keyword>
<dbReference type="PANTHER" id="PTHR14269">
    <property type="entry name" value="CDP-DIACYLGLYCEROL--GLYCEROL-3-PHOSPHATE 3-PHOSPHATIDYLTRANSFERASE-RELATED"/>
    <property type="match status" value="1"/>
</dbReference>
<name>A0ABZ0ICN6_9GAMM</name>
<comment type="catalytic activity">
    <reaction evidence="1">
        <text>a CDP-1,2-diacyl-sn-glycerol + L-serine = a 1,2-diacyl-sn-glycero-3-phospho-L-serine + CMP + H(+)</text>
        <dbReference type="Rhea" id="RHEA:16913"/>
        <dbReference type="ChEBI" id="CHEBI:15378"/>
        <dbReference type="ChEBI" id="CHEBI:33384"/>
        <dbReference type="ChEBI" id="CHEBI:57262"/>
        <dbReference type="ChEBI" id="CHEBI:58332"/>
        <dbReference type="ChEBI" id="CHEBI:60377"/>
        <dbReference type="EC" id="2.7.8.8"/>
    </reaction>
</comment>
<keyword evidence="8 17" id="KW-0812">Transmembrane</keyword>
<organism evidence="18 19">
    <name type="scientific">Congregibacter brevis</name>
    <dbReference type="NCBI Taxonomy" id="3081201"/>
    <lineage>
        <taxon>Bacteria</taxon>
        <taxon>Pseudomonadati</taxon>
        <taxon>Pseudomonadota</taxon>
        <taxon>Gammaproteobacteria</taxon>
        <taxon>Cellvibrionales</taxon>
        <taxon>Halieaceae</taxon>
        <taxon>Congregibacter</taxon>
    </lineage>
</organism>
<feature type="transmembrane region" description="Helical" evidence="17">
    <location>
        <begin position="266"/>
        <end position="286"/>
    </location>
</feature>
<dbReference type="EMBL" id="CP136865">
    <property type="protein sequence ID" value="WOJ96473.1"/>
    <property type="molecule type" value="Genomic_DNA"/>
</dbReference>
<evidence type="ECO:0000256" key="3">
    <source>
        <dbReference type="ARBA" id="ARBA00010441"/>
    </source>
</evidence>
<evidence type="ECO:0000256" key="10">
    <source>
        <dbReference type="ARBA" id="ARBA00023098"/>
    </source>
</evidence>
<evidence type="ECO:0000256" key="14">
    <source>
        <dbReference type="ARBA" id="ARBA00032361"/>
    </source>
</evidence>
<feature type="transmembrane region" description="Helical" evidence="17">
    <location>
        <begin position="234"/>
        <end position="254"/>
    </location>
</feature>
<evidence type="ECO:0000256" key="5">
    <source>
        <dbReference type="ARBA" id="ARBA00017171"/>
    </source>
</evidence>
<accession>A0ABZ0ICN6</accession>
<keyword evidence="9 17" id="KW-1133">Transmembrane helix</keyword>
<feature type="compositionally biased region" description="Basic and acidic residues" evidence="16">
    <location>
        <begin position="1"/>
        <end position="10"/>
    </location>
</feature>
<evidence type="ECO:0000313" key="18">
    <source>
        <dbReference type="EMBL" id="WOJ96473.1"/>
    </source>
</evidence>
<proteinExistence type="inferred from homology"/>
<dbReference type="Pfam" id="PF01066">
    <property type="entry name" value="CDP-OH_P_transf"/>
    <property type="match status" value="1"/>
</dbReference>
<dbReference type="InterPro" id="IPR048254">
    <property type="entry name" value="CDP_ALCOHOL_P_TRANSF_CS"/>
</dbReference>
<evidence type="ECO:0000256" key="11">
    <source>
        <dbReference type="ARBA" id="ARBA00023136"/>
    </source>
</evidence>
<keyword evidence="11 17" id="KW-0472">Membrane</keyword>
<feature type="region of interest" description="Disordered" evidence="16">
    <location>
        <begin position="1"/>
        <end position="43"/>
    </location>
</feature>
<dbReference type="PANTHER" id="PTHR14269:SF61">
    <property type="entry name" value="CDP-DIACYLGLYCEROL--SERINE O-PHOSPHATIDYLTRANSFERASE"/>
    <property type="match status" value="1"/>
</dbReference>
<dbReference type="Gene3D" id="1.20.120.1760">
    <property type="match status" value="1"/>
</dbReference>